<keyword evidence="2" id="KW-1185">Reference proteome</keyword>
<proteinExistence type="predicted"/>
<sequence length="77" mass="8270">MNDYGHALRAALIRGTGHRSWAARVVNAAGRLYRALQRRAAPAPAGLMVRPVRGGDGLLYLSPGTGERSQLGFRKQG</sequence>
<dbReference type="Proteomes" id="UP000623795">
    <property type="component" value="Unassembled WGS sequence"/>
</dbReference>
<protein>
    <submittedName>
        <fullName evidence="1">Uncharacterized protein</fullName>
    </submittedName>
</protein>
<organism evidence="1 2">
    <name type="scientific">Aromatoleum toluvorans</name>
    <dbReference type="NCBI Taxonomy" id="92002"/>
    <lineage>
        <taxon>Bacteria</taxon>
        <taxon>Pseudomonadati</taxon>
        <taxon>Pseudomonadota</taxon>
        <taxon>Betaproteobacteria</taxon>
        <taxon>Rhodocyclales</taxon>
        <taxon>Rhodocyclaceae</taxon>
        <taxon>Aromatoleum</taxon>
    </lineage>
</organism>
<accession>A0ABX1Q3Y7</accession>
<name>A0ABX1Q3Y7_9RHOO</name>
<comment type="caution">
    <text evidence="1">The sequence shown here is derived from an EMBL/GenBank/DDBJ whole genome shotgun (WGS) entry which is preliminary data.</text>
</comment>
<evidence type="ECO:0000313" key="1">
    <source>
        <dbReference type="EMBL" id="NMG46414.1"/>
    </source>
</evidence>
<reference evidence="1 2" key="1">
    <citation type="submission" date="2019-12" db="EMBL/GenBank/DDBJ databases">
        <title>Comparative genomics gives insights into the taxonomy of the Azoarcus-Aromatoleum group and reveals separate origins of nif in the plant-associated Azoarcus and non-plant-associated Aromatoleum sub-groups.</title>
        <authorList>
            <person name="Lafos M."/>
            <person name="Maluk M."/>
            <person name="Batista M."/>
            <person name="Junghare M."/>
            <person name="Carmona M."/>
            <person name="Faoro H."/>
            <person name="Cruz L.M."/>
            <person name="Battistoni F."/>
            <person name="De Souza E."/>
            <person name="Pedrosa F."/>
            <person name="Chen W.-M."/>
            <person name="Poole P.S."/>
            <person name="Dixon R.A."/>
            <person name="James E.K."/>
        </authorList>
    </citation>
    <scope>NUCLEOTIDE SEQUENCE [LARGE SCALE GENOMIC DNA]</scope>
    <source>
        <strain evidence="1 2">Td21</strain>
    </source>
</reference>
<dbReference type="EMBL" id="WTVN01000071">
    <property type="protein sequence ID" value="NMG46414.1"/>
    <property type="molecule type" value="Genomic_DNA"/>
</dbReference>
<evidence type="ECO:0000313" key="2">
    <source>
        <dbReference type="Proteomes" id="UP000623795"/>
    </source>
</evidence>
<gene>
    <name evidence="1" type="ORF">GPA22_22100</name>
</gene>
<dbReference type="RefSeq" id="WP_169258237.1">
    <property type="nucleotide sequence ID" value="NZ_WTVN01000071.1"/>
</dbReference>